<protein>
    <submittedName>
        <fullName evidence="1">Uncharacterized protein</fullName>
    </submittedName>
</protein>
<proteinExistence type="predicted"/>
<dbReference type="AlphaFoldDB" id="A0A6B1IFL7"/>
<accession>A0A6B1IFL7</accession>
<evidence type="ECO:0000313" key="1">
    <source>
        <dbReference type="EMBL" id="MYL17311.1"/>
    </source>
</evidence>
<evidence type="ECO:0000313" key="2">
    <source>
        <dbReference type="Proteomes" id="UP000460194"/>
    </source>
</evidence>
<dbReference type="Proteomes" id="UP000460194">
    <property type="component" value="Unassembled WGS sequence"/>
</dbReference>
<gene>
    <name evidence="1" type="ORF">GLW36_11750</name>
</gene>
<dbReference type="RefSeq" id="WP_159369283.1">
    <property type="nucleotide sequence ID" value="NZ_WMEO01000020.1"/>
</dbReference>
<comment type="caution">
    <text evidence="1">The sequence shown here is derived from an EMBL/GenBank/DDBJ whole genome shotgun (WGS) entry which is preliminary data.</text>
</comment>
<dbReference type="EMBL" id="WMEO01000020">
    <property type="protein sequence ID" value="MYL17311.1"/>
    <property type="molecule type" value="Genomic_DNA"/>
</dbReference>
<sequence length="180" mass="21173">MKENYLDRERDSDYIEPIGPMMVVSCRSQMKSLKKNIDTIYERLIQEPGDIHGRYPHLPYGMLHMLPAEEIEEVNNSKRTKSYNLEQHLNFDSSEIGRDEYISPIDRPEAFNLLIVDFESGPVILDTTQQLLDRNMISDRFAERKGEWIEDNLLSTESFFESLVSCFDERYSLVSDYMRS</sequence>
<organism evidence="1 2">
    <name type="scientific">Halorubrum distributum</name>
    <dbReference type="NCBI Taxonomy" id="29283"/>
    <lineage>
        <taxon>Archaea</taxon>
        <taxon>Methanobacteriati</taxon>
        <taxon>Methanobacteriota</taxon>
        <taxon>Stenosarchaea group</taxon>
        <taxon>Halobacteria</taxon>
        <taxon>Halobacteriales</taxon>
        <taxon>Haloferacaceae</taxon>
        <taxon>Halorubrum</taxon>
        <taxon>Halorubrum distributum group</taxon>
    </lineage>
</organism>
<reference evidence="1 2" key="1">
    <citation type="submission" date="2019-11" db="EMBL/GenBank/DDBJ databases">
        <title>Genome sequences of 17 halophilic strains isolated from different environments.</title>
        <authorList>
            <person name="Furrow R.E."/>
        </authorList>
    </citation>
    <scope>NUCLEOTIDE SEQUENCE [LARGE SCALE GENOMIC DNA]</scope>
    <source>
        <strain evidence="1 2">22517_05_Cabo</strain>
    </source>
</reference>
<name>A0A6B1IFL7_9EURY</name>